<evidence type="ECO:0000313" key="2">
    <source>
        <dbReference type="EMBL" id="KAK4216711.1"/>
    </source>
</evidence>
<keyword evidence="3" id="KW-1185">Reference proteome</keyword>
<reference evidence="2" key="2">
    <citation type="submission" date="2023-05" db="EMBL/GenBank/DDBJ databases">
        <authorList>
            <consortium name="Lawrence Berkeley National Laboratory"/>
            <person name="Steindorff A."/>
            <person name="Hensen N."/>
            <person name="Bonometti L."/>
            <person name="Westerberg I."/>
            <person name="Brannstrom I.O."/>
            <person name="Guillou S."/>
            <person name="Cros-Aarteil S."/>
            <person name="Calhoun S."/>
            <person name="Haridas S."/>
            <person name="Kuo A."/>
            <person name="Mondo S."/>
            <person name="Pangilinan J."/>
            <person name="Riley R."/>
            <person name="Labutti K."/>
            <person name="Andreopoulos B."/>
            <person name="Lipzen A."/>
            <person name="Chen C."/>
            <person name="Yanf M."/>
            <person name="Daum C."/>
            <person name="Ng V."/>
            <person name="Clum A."/>
            <person name="Ohm R."/>
            <person name="Martin F."/>
            <person name="Silar P."/>
            <person name="Natvig D."/>
            <person name="Lalanne C."/>
            <person name="Gautier V."/>
            <person name="Ament-Velasquez S.L."/>
            <person name="Kruys A."/>
            <person name="Hutchinson M.I."/>
            <person name="Powell A.J."/>
            <person name="Barry K."/>
            <person name="Miller A.N."/>
            <person name="Grigoriev I.V."/>
            <person name="Debuchy R."/>
            <person name="Gladieux P."/>
            <person name="Thoren M.H."/>
            <person name="Johannesson H."/>
        </authorList>
    </citation>
    <scope>NUCLEOTIDE SEQUENCE</scope>
    <source>
        <strain evidence="2">PSN293</strain>
    </source>
</reference>
<comment type="caution">
    <text evidence="2">The sequence shown here is derived from an EMBL/GenBank/DDBJ whole genome shotgun (WGS) entry which is preliminary data.</text>
</comment>
<sequence length="463" mass="47819">MAAPRPQNPKPLEILPQTLNEVLVNVGKVLKSAGKDGKRNASVGPLVAQNKIPASIEVFNAALDDIEGEILRAKAVVQRDLTQIRASRRQEQRVAPPAPMALDISSPKMTKAQPPAPPTAQQLAFQNSAGQNSNQNRPVKQESKPVAPFPNMGFDLPASPEVTPVPVPSPKPLPKAKNSPRPSPRPSPAAKPAGGPVRKETKILPPQPPRSASGASPMLKKAIPAAARAQGVTPPLKQTPVPIPTVPTKQTPVPVPSIPPRQTPIPIPMPPAPSASAPAPAPPPPTVPAAAPAPLSAPASIPPAAGAPQAPMPPTTTGAENMFTDMAFSLAPPETPTGGGGANQPPEIDLVALGAGTFNMDGFQSANGGGPASMPNMDHFGGGGGLRQGAPPPPPPPHDDSNANDDRIDALFDLGSAGLDNIEMNYDLGDNNGDNSSFNDMYFNMNDDSTTTDQFDRAYFGLG</sequence>
<feature type="region of interest" description="Disordered" evidence="1">
    <location>
        <begin position="86"/>
        <end position="320"/>
    </location>
</feature>
<accession>A0AAN7B8K2</accession>
<feature type="compositionally biased region" description="Polar residues" evidence="1">
    <location>
        <begin position="127"/>
        <end position="138"/>
    </location>
</feature>
<evidence type="ECO:0000256" key="1">
    <source>
        <dbReference type="SAM" id="MobiDB-lite"/>
    </source>
</evidence>
<dbReference type="Proteomes" id="UP001301769">
    <property type="component" value="Unassembled WGS sequence"/>
</dbReference>
<feature type="region of interest" description="Disordered" evidence="1">
    <location>
        <begin position="362"/>
        <end position="406"/>
    </location>
</feature>
<gene>
    <name evidence="2" type="ORF">QBC37DRAFT_370813</name>
</gene>
<feature type="compositionally biased region" description="Low complexity" evidence="1">
    <location>
        <begin position="288"/>
        <end position="319"/>
    </location>
</feature>
<proteinExistence type="predicted"/>
<evidence type="ECO:0000313" key="3">
    <source>
        <dbReference type="Proteomes" id="UP001301769"/>
    </source>
</evidence>
<protein>
    <submittedName>
        <fullName evidence="2">Uncharacterized protein</fullName>
    </submittedName>
</protein>
<dbReference type="PRINTS" id="PR01217">
    <property type="entry name" value="PRICHEXTENSN"/>
</dbReference>
<organism evidence="2 3">
    <name type="scientific">Rhypophila decipiens</name>
    <dbReference type="NCBI Taxonomy" id="261697"/>
    <lineage>
        <taxon>Eukaryota</taxon>
        <taxon>Fungi</taxon>
        <taxon>Dikarya</taxon>
        <taxon>Ascomycota</taxon>
        <taxon>Pezizomycotina</taxon>
        <taxon>Sordariomycetes</taxon>
        <taxon>Sordariomycetidae</taxon>
        <taxon>Sordariales</taxon>
        <taxon>Naviculisporaceae</taxon>
        <taxon>Rhypophila</taxon>
    </lineage>
</organism>
<feature type="compositionally biased region" description="Pro residues" evidence="1">
    <location>
        <begin position="163"/>
        <end position="173"/>
    </location>
</feature>
<dbReference type="AlphaFoldDB" id="A0AAN7B8K2"/>
<feature type="compositionally biased region" description="Pro residues" evidence="1">
    <location>
        <begin position="253"/>
        <end position="287"/>
    </location>
</feature>
<feature type="compositionally biased region" description="Basic and acidic residues" evidence="1">
    <location>
        <begin position="397"/>
        <end position="406"/>
    </location>
</feature>
<name>A0AAN7B8K2_9PEZI</name>
<dbReference type="EMBL" id="MU858066">
    <property type="protein sequence ID" value="KAK4216711.1"/>
    <property type="molecule type" value="Genomic_DNA"/>
</dbReference>
<reference evidence="2" key="1">
    <citation type="journal article" date="2023" name="Mol. Phylogenet. Evol.">
        <title>Genome-scale phylogeny and comparative genomics of the fungal order Sordariales.</title>
        <authorList>
            <person name="Hensen N."/>
            <person name="Bonometti L."/>
            <person name="Westerberg I."/>
            <person name="Brannstrom I.O."/>
            <person name="Guillou S."/>
            <person name="Cros-Aarteil S."/>
            <person name="Calhoun S."/>
            <person name="Haridas S."/>
            <person name="Kuo A."/>
            <person name="Mondo S."/>
            <person name="Pangilinan J."/>
            <person name="Riley R."/>
            <person name="LaButti K."/>
            <person name="Andreopoulos B."/>
            <person name="Lipzen A."/>
            <person name="Chen C."/>
            <person name="Yan M."/>
            <person name="Daum C."/>
            <person name="Ng V."/>
            <person name="Clum A."/>
            <person name="Steindorff A."/>
            <person name="Ohm R.A."/>
            <person name="Martin F."/>
            <person name="Silar P."/>
            <person name="Natvig D.O."/>
            <person name="Lalanne C."/>
            <person name="Gautier V."/>
            <person name="Ament-Velasquez S.L."/>
            <person name="Kruys A."/>
            <person name="Hutchinson M.I."/>
            <person name="Powell A.J."/>
            <person name="Barry K."/>
            <person name="Miller A.N."/>
            <person name="Grigoriev I.V."/>
            <person name="Debuchy R."/>
            <person name="Gladieux P."/>
            <person name="Hiltunen Thoren M."/>
            <person name="Johannesson H."/>
        </authorList>
    </citation>
    <scope>NUCLEOTIDE SEQUENCE</scope>
    <source>
        <strain evidence="2">PSN293</strain>
    </source>
</reference>